<dbReference type="InterPro" id="IPR001680">
    <property type="entry name" value="WD40_rpt"/>
</dbReference>
<dbReference type="SUPFAM" id="SSF50998">
    <property type="entry name" value="Quinoprotein alcohol dehydrogenase-like"/>
    <property type="match status" value="1"/>
</dbReference>
<dbReference type="Proteomes" id="UP001596380">
    <property type="component" value="Unassembled WGS sequence"/>
</dbReference>
<evidence type="ECO:0008006" key="5">
    <source>
        <dbReference type="Google" id="ProtNLM"/>
    </source>
</evidence>
<gene>
    <name evidence="3" type="ORF">ACFQKB_09895</name>
</gene>
<dbReference type="EMBL" id="JBHSXS010000004">
    <property type="protein sequence ID" value="MFC6880075.1"/>
    <property type="molecule type" value="Genomic_DNA"/>
</dbReference>
<sequence>MPGTSRPPVGAGREPAAAAVAAWLGDVLRPRLCAITGAPAAGKSRLLASAVDADLETSRAATAVFSVRGMTLHSAAWALAEQLALPGAAPATVLAHLEADPRRTTLVVAELDESGARCDGAGAAGIVAGLLAPLLALPHVRLLVEGRPEAVALLTADGAPAEIIDLDVPEPTDRAAFGAWVAHLAAARGIGDPAVVAAADSLYPNAGLAELALTAPPPGADPDVPAHDAVGRWLRGAPPVARAALEALAAAYEPVSWNDWHAWTTALTGDVAHARASVEAALPLAVRVGDRFALGCRPLREAVLRGRTPQVAAQIDNAIGRSLYEALPKDAAGRPDWSRTDAARARAVLRHAAATGTAGRIVSDPGCLAHADPVAVTAAIDAVQADGPWPLRNAWRSAGPALVRMPGGAARASALRLAALRNGDRDLANAFAQHAAGAQWGPRWISARPADPSADHWSGPVEALARTAADHDGERGAPGAESERGGPGPELMAAGANGAFHAFDLESGRPAGRVPGETARIRDLVPFPDGAVLHLDDHGGLGVTRPSGARSRAEHLGGLLNAAPAGGGDLDAKAVLATLTSSGPAVPTALGADERVATVALGDRTGAVTAWTFDAPAGPPPSCDLHTGPVTAVACVSLPGGRLVVSGGSDGTVRLWIPGEPPMPEAAARRDCPVTAVAAAVVAGRPLVAAGWADGELHFWDLETGGDAALRPGGTVGALVLGPGPVLYVGGAEGLAALDLDLDRLLGAVPAAV</sequence>
<evidence type="ECO:0000313" key="3">
    <source>
        <dbReference type="EMBL" id="MFC6880075.1"/>
    </source>
</evidence>
<accession>A0ABW2CFU3</accession>
<comment type="caution">
    <text evidence="3">The sequence shown here is derived from an EMBL/GenBank/DDBJ whole genome shotgun (WGS) entry which is preliminary data.</text>
</comment>
<evidence type="ECO:0000313" key="4">
    <source>
        <dbReference type="Proteomes" id="UP001596380"/>
    </source>
</evidence>
<dbReference type="InterPro" id="IPR011047">
    <property type="entry name" value="Quinoprotein_ADH-like_sf"/>
</dbReference>
<keyword evidence="4" id="KW-1185">Reference proteome</keyword>
<dbReference type="RefSeq" id="WP_160820582.1">
    <property type="nucleotide sequence ID" value="NZ_JBHSXS010000004.1"/>
</dbReference>
<name>A0ABW2CFU3_9ACTN</name>
<dbReference type="PROSITE" id="PS50082">
    <property type="entry name" value="WD_REPEATS_2"/>
    <property type="match status" value="1"/>
</dbReference>
<protein>
    <recommendedName>
        <fullName evidence="5">WD40 repeat domain-containing protein</fullName>
    </recommendedName>
</protein>
<feature type="repeat" description="WD" evidence="1">
    <location>
        <begin position="639"/>
        <end position="656"/>
    </location>
</feature>
<evidence type="ECO:0000256" key="1">
    <source>
        <dbReference type="PROSITE-ProRule" id="PRU00221"/>
    </source>
</evidence>
<dbReference type="Pfam" id="PF00400">
    <property type="entry name" value="WD40"/>
    <property type="match status" value="1"/>
</dbReference>
<feature type="region of interest" description="Disordered" evidence="2">
    <location>
        <begin position="470"/>
        <end position="490"/>
    </location>
</feature>
<dbReference type="InterPro" id="IPR015943">
    <property type="entry name" value="WD40/YVTN_repeat-like_dom_sf"/>
</dbReference>
<organism evidence="3 4">
    <name type="scientific">Actinomadura yumaensis</name>
    <dbReference type="NCBI Taxonomy" id="111807"/>
    <lineage>
        <taxon>Bacteria</taxon>
        <taxon>Bacillati</taxon>
        <taxon>Actinomycetota</taxon>
        <taxon>Actinomycetes</taxon>
        <taxon>Streptosporangiales</taxon>
        <taxon>Thermomonosporaceae</taxon>
        <taxon>Actinomadura</taxon>
    </lineage>
</organism>
<reference evidence="4" key="1">
    <citation type="journal article" date="2019" name="Int. J. Syst. Evol. Microbiol.">
        <title>The Global Catalogue of Microorganisms (GCM) 10K type strain sequencing project: providing services to taxonomists for standard genome sequencing and annotation.</title>
        <authorList>
            <consortium name="The Broad Institute Genomics Platform"/>
            <consortium name="The Broad Institute Genome Sequencing Center for Infectious Disease"/>
            <person name="Wu L."/>
            <person name="Ma J."/>
        </authorList>
    </citation>
    <scope>NUCLEOTIDE SEQUENCE [LARGE SCALE GENOMIC DNA]</scope>
    <source>
        <strain evidence="4">JCM 3369</strain>
    </source>
</reference>
<dbReference type="Gene3D" id="2.130.10.10">
    <property type="entry name" value="YVTN repeat-like/Quinoprotein amine dehydrogenase"/>
    <property type="match status" value="1"/>
</dbReference>
<evidence type="ECO:0000256" key="2">
    <source>
        <dbReference type="SAM" id="MobiDB-lite"/>
    </source>
</evidence>
<proteinExistence type="predicted"/>
<keyword evidence="1" id="KW-0853">WD repeat</keyword>